<dbReference type="InterPro" id="IPR027450">
    <property type="entry name" value="AlkB-like"/>
</dbReference>
<dbReference type="InterPro" id="IPR032854">
    <property type="entry name" value="ALKBH3"/>
</dbReference>
<feature type="domain" description="GRF-type" evidence="7">
    <location>
        <begin position="351"/>
        <end position="394"/>
    </location>
</feature>
<evidence type="ECO:0000256" key="3">
    <source>
        <dbReference type="ARBA" id="ARBA00022833"/>
    </source>
</evidence>
<dbReference type="PANTHER" id="PTHR31212:SF4">
    <property type="entry name" value="ALPHA-KETOGLUTARATE-DEPENDENT DIOXYGENASE ALKB HOMOLOG 3"/>
    <property type="match status" value="1"/>
</dbReference>
<sequence length="451" mass="51380">MSQKPQNNDLGTAHDSLFKEKVALLRLYYPQFLEIALTDLLLSCDSDFDAVKGLISGEVPKKRAALTQGSLGVAKARKLQAPASVSSKTSLKNGRQKITLNTPQDVEHHLAPYASLHLNFLPKEVSEPLLAELMEQRHAYKYNQFYLFGNRCELSHLLGMYSRPEAEYAQMVYNGLKRSKPALYTENMEKACVCMEELLNKKIIPNEPQPQWNVDKRSDSNKESSEKSEEKFRWTSDFCLVNCYEKLQSNLAWHSDRLSHIGPLNYVALLSLGTTRVFRLRNTYNKNAPTYHIPLPHNSILLMKPGCQEEFQHCVGPMSKAIALHETAGSLRFGITARHYPPFFIQNLPKCRCDLSMILRRSYKNVAIRGQYFWACENIYQNKDCGAFHWADFDNVSGHYIAKDTSAILTWIAPEDTEKHEYERKKKETDLKGPDGRPDGRPEGDGVGRSA</sequence>
<evidence type="ECO:0000256" key="1">
    <source>
        <dbReference type="ARBA" id="ARBA00022723"/>
    </source>
</evidence>
<proteinExistence type="predicted"/>
<evidence type="ECO:0000259" key="7">
    <source>
        <dbReference type="PROSITE" id="PS51999"/>
    </source>
</evidence>
<evidence type="ECO:0008006" key="10">
    <source>
        <dbReference type="Google" id="ProtNLM"/>
    </source>
</evidence>
<dbReference type="Gene3D" id="2.60.120.590">
    <property type="entry name" value="Alpha-ketoglutarate-dependent dioxygenase AlkB-like"/>
    <property type="match status" value="1"/>
</dbReference>
<dbReference type="GO" id="GO:0008270">
    <property type="term" value="F:zinc ion binding"/>
    <property type="evidence" value="ECO:0007669"/>
    <property type="project" value="UniProtKB-KW"/>
</dbReference>
<feature type="region of interest" description="Disordered" evidence="5">
    <location>
        <begin position="419"/>
        <end position="451"/>
    </location>
</feature>
<evidence type="ECO:0000313" key="9">
    <source>
        <dbReference type="Proteomes" id="UP001338582"/>
    </source>
</evidence>
<dbReference type="PROSITE" id="PS51999">
    <property type="entry name" value="ZF_GRF"/>
    <property type="match status" value="1"/>
</dbReference>
<evidence type="ECO:0000259" key="6">
    <source>
        <dbReference type="PROSITE" id="PS51471"/>
    </source>
</evidence>
<feature type="compositionally biased region" description="Basic and acidic residues" evidence="5">
    <location>
        <begin position="214"/>
        <end position="228"/>
    </location>
</feature>
<evidence type="ECO:0000256" key="5">
    <source>
        <dbReference type="SAM" id="MobiDB-lite"/>
    </source>
</evidence>
<dbReference type="EMBL" id="CP138898">
    <property type="protein sequence ID" value="WPK26674.1"/>
    <property type="molecule type" value="Genomic_DNA"/>
</dbReference>
<feature type="domain" description="Fe2OG dioxygenase" evidence="6">
    <location>
        <begin position="235"/>
        <end position="341"/>
    </location>
</feature>
<dbReference type="PROSITE" id="PS51471">
    <property type="entry name" value="FE2OG_OXY"/>
    <property type="match status" value="1"/>
</dbReference>
<evidence type="ECO:0000256" key="2">
    <source>
        <dbReference type="ARBA" id="ARBA00022771"/>
    </source>
</evidence>
<dbReference type="InterPro" id="IPR005123">
    <property type="entry name" value="Oxoglu/Fe-dep_dioxygenase_dom"/>
</dbReference>
<dbReference type="GO" id="GO:0051213">
    <property type="term" value="F:dioxygenase activity"/>
    <property type="evidence" value="ECO:0007669"/>
    <property type="project" value="InterPro"/>
</dbReference>
<dbReference type="RefSeq" id="XP_062879055.1">
    <property type="nucleotide sequence ID" value="XM_063022985.1"/>
</dbReference>
<dbReference type="Proteomes" id="UP001338582">
    <property type="component" value="Chromosome 5"/>
</dbReference>
<evidence type="ECO:0000256" key="4">
    <source>
        <dbReference type="PROSITE-ProRule" id="PRU01343"/>
    </source>
</evidence>
<dbReference type="InterPro" id="IPR037151">
    <property type="entry name" value="AlkB-like_sf"/>
</dbReference>
<keyword evidence="1" id="KW-0479">Metal-binding</keyword>
<feature type="region of interest" description="Disordered" evidence="5">
    <location>
        <begin position="209"/>
        <end position="228"/>
    </location>
</feature>
<accession>A0AAX4HE99</accession>
<name>A0AAX4HE99_9ASCO</name>
<dbReference type="AlphaFoldDB" id="A0AAX4HE99"/>
<dbReference type="GeneID" id="88175097"/>
<dbReference type="InterPro" id="IPR010666">
    <property type="entry name" value="Znf_GRF"/>
</dbReference>
<evidence type="ECO:0000313" key="8">
    <source>
        <dbReference type="EMBL" id="WPK26674.1"/>
    </source>
</evidence>
<keyword evidence="2 4" id="KW-0863">Zinc-finger</keyword>
<dbReference type="Pfam" id="PF13532">
    <property type="entry name" value="2OG-FeII_Oxy_2"/>
    <property type="match status" value="1"/>
</dbReference>
<dbReference type="KEGG" id="asau:88175097"/>
<protein>
    <recommendedName>
        <fullName evidence="10">Fe2OG dioxygenase domain-containing protein</fullName>
    </recommendedName>
</protein>
<keyword evidence="9" id="KW-1185">Reference proteome</keyword>
<gene>
    <name evidence="8" type="ORF">PUMCH_004034</name>
</gene>
<organism evidence="8 9">
    <name type="scientific">Australozyma saopauloensis</name>
    <dbReference type="NCBI Taxonomy" id="291208"/>
    <lineage>
        <taxon>Eukaryota</taxon>
        <taxon>Fungi</taxon>
        <taxon>Dikarya</taxon>
        <taxon>Ascomycota</taxon>
        <taxon>Saccharomycotina</taxon>
        <taxon>Pichiomycetes</taxon>
        <taxon>Metschnikowiaceae</taxon>
        <taxon>Australozyma</taxon>
    </lineage>
</organism>
<dbReference type="SUPFAM" id="SSF51197">
    <property type="entry name" value="Clavaminate synthase-like"/>
    <property type="match status" value="1"/>
</dbReference>
<dbReference type="GO" id="GO:0006307">
    <property type="term" value="P:DNA alkylation repair"/>
    <property type="evidence" value="ECO:0007669"/>
    <property type="project" value="InterPro"/>
</dbReference>
<reference evidence="8 9" key="1">
    <citation type="submission" date="2023-10" db="EMBL/GenBank/DDBJ databases">
        <title>Draft Genome Sequence of Candida saopaulonensis from a very Premature Infant with Sepsis.</title>
        <authorList>
            <person name="Ning Y."/>
            <person name="Dai R."/>
            <person name="Xiao M."/>
            <person name="Xu Y."/>
            <person name="Yan Q."/>
            <person name="Zhang L."/>
        </authorList>
    </citation>
    <scope>NUCLEOTIDE SEQUENCE [LARGE SCALE GENOMIC DNA]</scope>
    <source>
        <strain evidence="8 9">19XY460</strain>
    </source>
</reference>
<keyword evidence="3" id="KW-0862">Zinc</keyword>
<dbReference type="PANTHER" id="PTHR31212">
    <property type="entry name" value="ALPHA-KETOGLUTARATE-DEPENDENT DIOXYGENASE ALKB HOMOLOG 3"/>
    <property type="match status" value="1"/>
</dbReference>